<proteinExistence type="predicted"/>
<evidence type="ECO:0000313" key="2">
    <source>
        <dbReference type="Proteomes" id="UP000474758"/>
    </source>
</evidence>
<dbReference type="Proteomes" id="UP000474758">
    <property type="component" value="Unassembled WGS sequence"/>
</dbReference>
<name>A0A6M1UBG9_9RHOB</name>
<accession>A0A6M1UBG9</accession>
<organism evidence="1 2">
    <name type="scientific">Paragemmobacter kunshanensis</name>
    <dbReference type="NCBI Taxonomy" id="2583234"/>
    <lineage>
        <taxon>Bacteria</taxon>
        <taxon>Pseudomonadati</taxon>
        <taxon>Pseudomonadota</taxon>
        <taxon>Alphaproteobacteria</taxon>
        <taxon>Rhodobacterales</taxon>
        <taxon>Paracoccaceae</taxon>
        <taxon>Paragemmobacter</taxon>
    </lineage>
</organism>
<gene>
    <name evidence="1" type="ORF">G5V65_19760</name>
</gene>
<dbReference type="EMBL" id="JAALFE010000032">
    <property type="protein sequence ID" value="NGQ93131.1"/>
    <property type="molecule type" value="Genomic_DNA"/>
</dbReference>
<keyword evidence="2" id="KW-1185">Reference proteome</keyword>
<protein>
    <submittedName>
        <fullName evidence="1">Uncharacterized protein</fullName>
    </submittedName>
</protein>
<sequence length="360" mass="39685">MIAAMRMTTFWNAIEDLNGAAWSQREWTEILGDEWAPAATLLRPTDKKAEDLVCRRGCLDGCMRRVVPLIDGRLRAECGNPSPICDSVFLDEAEVNILALDPQKLAKALHNALSLIGEAEKPRLARAAFLGRYEISPGRGFPVFLYLPQPMFSPLIDGLDSVADSPPSPRLVLVPSRRSLTLAEVQRLKAQQATSMALEDILLWQARKGFQISAEPSILFAGLIDGIIGLEKIRKPSITVPTGTTWEDIELDLSNAQQFTATILGRTRIIVPHDLDMVKGPLNKPTLQWTLLEQFAHARGRLAIGASSAQRQKQKLVEKLNAAFGLHDEPFDIEGGCYVSRFKISADGLAAAAKRKRRTS</sequence>
<evidence type="ECO:0000313" key="1">
    <source>
        <dbReference type="EMBL" id="NGQ93131.1"/>
    </source>
</evidence>
<dbReference type="AlphaFoldDB" id="A0A6M1UBG9"/>
<comment type="caution">
    <text evidence="1">The sequence shown here is derived from an EMBL/GenBank/DDBJ whole genome shotgun (WGS) entry which is preliminary data.</text>
</comment>
<reference evidence="1 2" key="1">
    <citation type="submission" date="2020-02" db="EMBL/GenBank/DDBJ databases">
        <title>Rhodobacter translucens sp. nov., a novel bacterium isolated from activated sludge.</title>
        <authorList>
            <person name="Liu J."/>
        </authorList>
    </citation>
    <scope>NUCLEOTIDE SEQUENCE [LARGE SCALE GENOMIC DNA]</scope>
    <source>
        <strain evidence="1 2">HX-7-19</strain>
    </source>
</reference>
<dbReference type="RefSeq" id="WP_165053817.1">
    <property type="nucleotide sequence ID" value="NZ_JAALFE010000032.1"/>
</dbReference>